<dbReference type="EMBL" id="DWWV01000067">
    <property type="protein sequence ID" value="HJC10325.1"/>
    <property type="molecule type" value="Genomic_DNA"/>
</dbReference>
<dbReference type="InterPro" id="IPR057336">
    <property type="entry name" value="GerAC_N"/>
</dbReference>
<keyword evidence="7 8" id="KW-0472">Membrane</keyword>
<dbReference type="PANTHER" id="PTHR34975:SF2">
    <property type="entry name" value="SPORE GERMINATION PROTEIN A2"/>
    <property type="match status" value="1"/>
</dbReference>
<feature type="domain" description="Spore germination protein N-terminal" evidence="9">
    <location>
        <begin position="370"/>
        <end position="540"/>
    </location>
</feature>
<gene>
    <name evidence="10" type="ORF">H9935_05855</name>
</gene>
<evidence type="ECO:0000256" key="3">
    <source>
        <dbReference type="ARBA" id="ARBA00022448"/>
    </source>
</evidence>
<comment type="subcellular location">
    <subcellularLocation>
        <location evidence="1">Membrane</location>
        <topology evidence="1">Multi-pass membrane protein</topology>
    </subcellularLocation>
</comment>
<keyword evidence="6 8" id="KW-1133">Transmembrane helix</keyword>
<keyword evidence="4" id="KW-0309">Germination</keyword>
<dbReference type="Pfam" id="PF03845">
    <property type="entry name" value="Spore_permease"/>
    <property type="match status" value="1"/>
</dbReference>
<evidence type="ECO:0000259" key="9">
    <source>
        <dbReference type="Pfam" id="PF25198"/>
    </source>
</evidence>
<reference evidence="10" key="2">
    <citation type="submission" date="2021-04" db="EMBL/GenBank/DDBJ databases">
        <authorList>
            <person name="Gilroy R."/>
        </authorList>
    </citation>
    <scope>NUCLEOTIDE SEQUENCE</scope>
    <source>
        <strain evidence="10">ChiSxjej6B18-287</strain>
    </source>
</reference>
<keyword evidence="5 8" id="KW-0812">Transmembrane</keyword>
<evidence type="ECO:0000256" key="6">
    <source>
        <dbReference type="ARBA" id="ARBA00022989"/>
    </source>
</evidence>
<evidence type="ECO:0000256" key="5">
    <source>
        <dbReference type="ARBA" id="ARBA00022692"/>
    </source>
</evidence>
<dbReference type="GO" id="GO:0016020">
    <property type="term" value="C:membrane"/>
    <property type="evidence" value="ECO:0007669"/>
    <property type="project" value="UniProtKB-SubCell"/>
</dbReference>
<evidence type="ECO:0000256" key="2">
    <source>
        <dbReference type="ARBA" id="ARBA00007998"/>
    </source>
</evidence>
<organism evidence="10 11">
    <name type="scientific">Candidatus Blautia merdigallinarum</name>
    <dbReference type="NCBI Taxonomy" id="2838495"/>
    <lineage>
        <taxon>Bacteria</taxon>
        <taxon>Bacillati</taxon>
        <taxon>Bacillota</taxon>
        <taxon>Clostridia</taxon>
        <taxon>Lachnospirales</taxon>
        <taxon>Lachnospiraceae</taxon>
        <taxon>Blautia</taxon>
    </lineage>
</organism>
<evidence type="ECO:0000256" key="8">
    <source>
        <dbReference type="SAM" id="Phobius"/>
    </source>
</evidence>
<dbReference type="GO" id="GO:0009847">
    <property type="term" value="P:spore germination"/>
    <property type="evidence" value="ECO:0007669"/>
    <property type="project" value="InterPro"/>
</dbReference>
<dbReference type="Pfam" id="PF25198">
    <property type="entry name" value="Spore_GerAC_N"/>
    <property type="match status" value="1"/>
</dbReference>
<feature type="transmembrane region" description="Helical" evidence="8">
    <location>
        <begin position="138"/>
        <end position="160"/>
    </location>
</feature>
<accession>A0A9D2N5M0</accession>
<comment type="similarity">
    <text evidence="2">Belongs to the amino acid-polyamine-organocation (APC) superfamily. Spore germination protein (SGP) (TC 2.A.3.9) family.</text>
</comment>
<evidence type="ECO:0000256" key="4">
    <source>
        <dbReference type="ARBA" id="ARBA00022544"/>
    </source>
</evidence>
<protein>
    <submittedName>
        <fullName evidence="10">Spore germination protein</fullName>
    </submittedName>
</protein>
<feature type="transmembrane region" description="Helical" evidence="8">
    <location>
        <begin position="297"/>
        <end position="316"/>
    </location>
</feature>
<feature type="transmembrane region" description="Helical" evidence="8">
    <location>
        <begin position="12"/>
        <end position="33"/>
    </location>
</feature>
<evidence type="ECO:0000313" key="10">
    <source>
        <dbReference type="EMBL" id="HJC10325.1"/>
    </source>
</evidence>
<comment type="caution">
    <text evidence="10">The sequence shown here is derived from an EMBL/GenBank/DDBJ whole genome shotgun (WGS) entry which is preliminary data.</text>
</comment>
<feature type="transmembrane region" description="Helical" evidence="8">
    <location>
        <begin position="79"/>
        <end position="100"/>
    </location>
</feature>
<feature type="transmembrane region" description="Helical" evidence="8">
    <location>
        <begin position="210"/>
        <end position="229"/>
    </location>
</feature>
<name>A0A9D2N5M0_9FIRM</name>
<feature type="transmembrane region" description="Helical" evidence="8">
    <location>
        <begin position="264"/>
        <end position="285"/>
    </location>
</feature>
<sequence length="552" mass="61253">MYTDNAQISHRQLFRQIITGLLGPCFLVVPVLPGMTGRQGVLCLLTGAAVYGFLCIYFIRIRNFFQNPEKYMGKFLGKIFILLYTSWLWFMGVCLLLITARITGRFLIEGSNSWAVILLAAFAAYLGSHQGLERRGRMAEVSFPILLLILGGMMILAAIQVRPEYLEEMGELTFAGWARGSWQVLCVFLPFAFLPAALGNVKRPGDTGKVMWRAIGLITGLLILTIILLQGSFGLGGYEHEEYPAIRLMSGIRLPGDFLERVDLFWVGALVFGILFGLGSVFFYSHELLVRIHQEKTALAAGGAVVLGALACEKAGTEPDFFIRITIEIYGPLLFLLLLLAGFTGKKGRAVKTGLLSLVLLGLSGCGISLEDRVFPLSMGVDYENGHYRMVYGIPQLSKVTGQNKEETQSGEEQALVYEGLTPGDVQERFNENQENYLDMGHIKTLILGESIMENREALVEFLGFLEENPAVAGNIYVFAAEDMEEIMSLDGQEADSLGDYLTGILENTLDKKEQEAVVLQDLYGAWHREEEFPKLPEVTVVNKKPSIRQHS</sequence>
<feature type="transmembrane region" description="Helical" evidence="8">
    <location>
        <begin position="39"/>
        <end position="59"/>
    </location>
</feature>
<dbReference type="AlphaFoldDB" id="A0A9D2N5M0"/>
<reference evidence="10" key="1">
    <citation type="journal article" date="2021" name="PeerJ">
        <title>Extensive microbial diversity within the chicken gut microbiome revealed by metagenomics and culture.</title>
        <authorList>
            <person name="Gilroy R."/>
            <person name="Ravi A."/>
            <person name="Getino M."/>
            <person name="Pursley I."/>
            <person name="Horton D.L."/>
            <person name="Alikhan N.F."/>
            <person name="Baker D."/>
            <person name="Gharbi K."/>
            <person name="Hall N."/>
            <person name="Watson M."/>
            <person name="Adriaenssens E.M."/>
            <person name="Foster-Nyarko E."/>
            <person name="Jarju S."/>
            <person name="Secka A."/>
            <person name="Antonio M."/>
            <person name="Oren A."/>
            <person name="Chaudhuri R.R."/>
            <person name="La Ragione R."/>
            <person name="Hildebrand F."/>
            <person name="Pallen M.J."/>
        </authorList>
    </citation>
    <scope>NUCLEOTIDE SEQUENCE</scope>
    <source>
        <strain evidence="10">ChiSxjej6B18-287</strain>
    </source>
</reference>
<dbReference type="InterPro" id="IPR004761">
    <property type="entry name" value="Spore_GerAB"/>
</dbReference>
<evidence type="ECO:0000313" key="11">
    <source>
        <dbReference type="Proteomes" id="UP000823893"/>
    </source>
</evidence>
<feature type="transmembrane region" description="Helical" evidence="8">
    <location>
        <begin position="322"/>
        <end position="341"/>
    </location>
</feature>
<feature type="transmembrane region" description="Helical" evidence="8">
    <location>
        <begin position="180"/>
        <end position="198"/>
    </location>
</feature>
<keyword evidence="3" id="KW-0813">Transport</keyword>
<evidence type="ECO:0000256" key="1">
    <source>
        <dbReference type="ARBA" id="ARBA00004141"/>
    </source>
</evidence>
<proteinExistence type="inferred from homology"/>
<evidence type="ECO:0000256" key="7">
    <source>
        <dbReference type="ARBA" id="ARBA00023136"/>
    </source>
</evidence>
<dbReference type="Proteomes" id="UP000823893">
    <property type="component" value="Unassembled WGS sequence"/>
</dbReference>
<dbReference type="PANTHER" id="PTHR34975">
    <property type="entry name" value="SPORE GERMINATION PROTEIN A2"/>
    <property type="match status" value="1"/>
</dbReference>
<feature type="transmembrane region" description="Helical" evidence="8">
    <location>
        <begin position="106"/>
        <end position="126"/>
    </location>
</feature>